<sequence length="393" mass="44231">MRLFFIVLSTFISLAVQAEQNWQALEQQAKGQTVYFNAWAGDDNINAYIDWAAEQVKQRYHVNLEHVKVSETANVVSRILAEKVSGRSEGGSVDLVWVNGENFRALKEADLLFGPFSQRLPNLALTDQQSPALLYDFTLPVEGYESPWGGAQLTFYYDSARLAQPPKSMLDLLRYLEQHPGLFTYPAPPSFYGTTFIKQALLEFIDDQSVLYQAVDKQQFEQLTAELWRFLDKLHPLMWRRGLSFPSGSGQMQQLLNDGELSIAFTFNPNEPAAGIIQGLLPESVRSYVHQAGSIANTHFLAIPFNSDATAAAMVVANFLLSPEAQARKSDLSYWGDPSVLSMDKLNAEQRQLFQQQLSPASLSAQDRANVLAEPHASWVTLLEAEWLRRYSR</sequence>
<comment type="caution">
    <text evidence="2">The sequence shown here is derived from an EMBL/GenBank/DDBJ whole genome shotgun (WGS) entry which is preliminary data.</text>
</comment>
<reference evidence="3" key="1">
    <citation type="journal article" date="2019" name="Int. J. Syst. Evol. Microbiol.">
        <title>The Global Catalogue of Microorganisms (GCM) 10K type strain sequencing project: providing services to taxonomists for standard genome sequencing and annotation.</title>
        <authorList>
            <consortium name="The Broad Institute Genomics Platform"/>
            <consortium name="The Broad Institute Genome Sequencing Center for Infectious Disease"/>
            <person name="Wu L."/>
            <person name="Ma J."/>
        </authorList>
    </citation>
    <scope>NUCLEOTIDE SEQUENCE [LARGE SCALE GENOMIC DNA]</scope>
    <source>
        <strain evidence="3">CGMCC 1.10131</strain>
    </source>
</reference>
<name>A0ABQ1HYZ0_9ALTE</name>
<keyword evidence="1" id="KW-0732">Signal</keyword>
<evidence type="ECO:0000313" key="3">
    <source>
        <dbReference type="Proteomes" id="UP000651977"/>
    </source>
</evidence>
<dbReference type="NCBIfam" id="NF008633">
    <property type="entry name" value="PRK11622.1"/>
    <property type="match status" value="1"/>
</dbReference>
<dbReference type="InterPro" id="IPR006059">
    <property type="entry name" value="SBP"/>
</dbReference>
<feature type="signal peptide" evidence="1">
    <location>
        <begin position="1"/>
        <end position="18"/>
    </location>
</feature>
<evidence type="ECO:0000313" key="2">
    <source>
        <dbReference type="EMBL" id="GGA96887.1"/>
    </source>
</evidence>
<dbReference type="RefSeq" id="WP_055732760.1">
    <property type="nucleotide sequence ID" value="NZ_BMDY01000003.1"/>
</dbReference>
<dbReference type="PANTHER" id="PTHR42779">
    <property type="entry name" value="PROTEIN YNJB"/>
    <property type="match status" value="1"/>
</dbReference>
<evidence type="ECO:0000256" key="1">
    <source>
        <dbReference type="SAM" id="SignalP"/>
    </source>
</evidence>
<dbReference type="EMBL" id="BMDY01000003">
    <property type="protein sequence ID" value="GGA96887.1"/>
    <property type="molecule type" value="Genomic_DNA"/>
</dbReference>
<dbReference type="PANTHER" id="PTHR42779:SF1">
    <property type="entry name" value="PROTEIN YNJB"/>
    <property type="match status" value="1"/>
</dbReference>
<dbReference type="InterPro" id="IPR027020">
    <property type="entry name" value="YnjB"/>
</dbReference>
<keyword evidence="3" id="KW-1185">Reference proteome</keyword>
<dbReference type="Gene3D" id="3.40.190.10">
    <property type="entry name" value="Periplasmic binding protein-like II"/>
    <property type="match status" value="2"/>
</dbReference>
<dbReference type="Proteomes" id="UP000651977">
    <property type="component" value="Unassembled WGS sequence"/>
</dbReference>
<accession>A0ABQ1HYZ0</accession>
<dbReference type="Pfam" id="PF13416">
    <property type="entry name" value="SBP_bac_8"/>
    <property type="match status" value="1"/>
</dbReference>
<gene>
    <name evidence="2" type="ORF">GCM10007414_07360</name>
</gene>
<protein>
    <submittedName>
        <fullName evidence="2">ABC transporter substrate-binding protein</fullName>
    </submittedName>
</protein>
<proteinExistence type="predicted"/>
<feature type="chain" id="PRO_5045553057" evidence="1">
    <location>
        <begin position="19"/>
        <end position="393"/>
    </location>
</feature>
<dbReference type="SUPFAM" id="SSF53850">
    <property type="entry name" value="Periplasmic binding protein-like II"/>
    <property type="match status" value="1"/>
</dbReference>
<organism evidence="2 3">
    <name type="scientific">Agarivorans gilvus</name>
    <dbReference type="NCBI Taxonomy" id="680279"/>
    <lineage>
        <taxon>Bacteria</taxon>
        <taxon>Pseudomonadati</taxon>
        <taxon>Pseudomonadota</taxon>
        <taxon>Gammaproteobacteria</taxon>
        <taxon>Alteromonadales</taxon>
        <taxon>Alteromonadaceae</taxon>
        <taxon>Agarivorans</taxon>
    </lineage>
</organism>
<dbReference type="PIRSF" id="PIRSF029172">
    <property type="entry name" value="UCP029172_ABC_sbc_YnjB"/>
    <property type="match status" value="1"/>
</dbReference>